<dbReference type="SUPFAM" id="SSF46785">
    <property type="entry name" value="Winged helix' DNA-binding domain"/>
    <property type="match status" value="1"/>
</dbReference>
<keyword evidence="4" id="KW-0804">Transcription</keyword>
<comment type="caution">
    <text evidence="6">The sequence shown here is derived from an EMBL/GenBank/DDBJ whole genome shotgun (WGS) entry which is preliminary data.</text>
</comment>
<dbReference type="InterPro" id="IPR050950">
    <property type="entry name" value="HTH-type_LysR_regulators"/>
</dbReference>
<dbReference type="Pfam" id="PF00126">
    <property type="entry name" value="HTH_1"/>
    <property type="match status" value="1"/>
</dbReference>
<evidence type="ECO:0000256" key="4">
    <source>
        <dbReference type="ARBA" id="ARBA00023163"/>
    </source>
</evidence>
<evidence type="ECO:0000259" key="5">
    <source>
        <dbReference type="PROSITE" id="PS50931"/>
    </source>
</evidence>
<dbReference type="PROSITE" id="PS50931">
    <property type="entry name" value="HTH_LYSR"/>
    <property type="match status" value="1"/>
</dbReference>
<evidence type="ECO:0000256" key="1">
    <source>
        <dbReference type="ARBA" id="ARBA00009437"/>
    </source>
</evidence>
<keyword evidence="2" id="KW-0805">Transcription regulation</keyword>
<dbReference type="InterPro" id="IPR000847">
    <property type="entry name" value="LysR_HTH_N"/>
</dbReference>
<evidence type="ECO:0000256" key="2">
    <source>
        <dbReference type="ARBA" id="ARBA00023015"/>
    </source>
</evidence>
<evidence type="ECO:0000256" key="3">
    <source>
        <dbReference type="ARBA" id="ARBA00023125"/>
    </source>
</evidence>
<dbReference type="CDD" id="cd05466">
    <property type="entry name" value="PBP2_LTTR_substrate"/>
    <property type="match status" value="1"/>
</dbReference>
<accession>A0ABV2MLX5</accession>
<keyword evidence="7" id="KW-1185">Reference proteome</keyword>
<dbReference type="Gene3D" id="3.40.190.10">
    <property type="entry name" value="Periplasmic binding protein-like II"/>
    <property type="match status" value="2"/>
</dbReference>
<dbReference type="PANTHER" id="PTHR30419:SF8">
    <property type="entry name" value="NITROGEN ASSIMILATION TRANSCRIPTIONAL ACTIVATOR-RELATED"/>
    <property type="match status" value="1"/>
</dbReference>
<dbReference type="Pfam" id="PF03466">
    <property type="entry name" value="LysR_substrate"/>
    <property type="match status" value="1"/>
</dbReference>
<reference evidence="6 7" key="1">
    <citation type="submission" date="2024-06" db="EMBL/GenBank/DDBJ databases">
        <title>Genomic Encyclopedia of Type Strains, Phase IV (KMG-IV): sequencing the most valuable type-strain genomes for metagenomic binning, comparative biology and taxonomic classification.</title>
        <authorList>
            <person name="Goeker M."/>
        </authorList>
    </citation>
    <scope>NUCLEOTIDE SEQUENCE [LARGE SCALE GENOMIC DNA]</scope>
    <source>
        <strain evidence="6 7">DSM 29288</strain>
    </source>
</reference>
<dbReference type="SUPFAM" id="SSF53850">
    <property type="entry name" value="Periplasmic binding protein-like II"/>
    <property type="match status" value="1"/>
</dbReference>
<dbReference type="GeneID" id="91152495"/>
<dbReference type="InterPro" id="IPR036390">
    <property type="entry name" value="WH_DNA-bd_sf"/>
</dbReference>
<dbReference type="InterPro" id="IPR005119">
    <property type="entry name" value="LysR_subst-bd"/>
</dbReference>
<comment type="similarity">
    <text evidence="1">Belongs to the LysR transcriptional regulatory family.</text>
</comment>
<evidence type="ECO:0000313" key="6">
    <source>
        <dbReference type="EMBL" id="MET3757174.1"/>
    </source>
</evidence>
<dbReference type="GO" id="GO:0003677">
    <property type="term" value="F:DNA binding"/>
    <property type="evidence" value="ECO:0007669"/>
    <property type="project" value="UniProtKB-KW"/>
</dbReference>
<gene>
    <name evidence="6" type="ORF">ABID08_004555</name>
</gene>
<proteinExistence type="inferred from homology"/>
<name>A0ABV2MLX5_9HYPH</name>
<sequence length="305" mass="33139">MDRSIRAFIAIAKHGSVSIAAREIGLAQSSLTKKLRQIEIEFGAALFERLPRGMRLTTYGQALHRHAIEIERSYSQAAEEIAAIRTGHVDLLRIGTGPTISLLYMARILDQLRLEFPRTQLILSAPASSSYSARLLSGDLDVVVGRIEAEHPSENITTTWLATFEHCLVIGDRKGISHDPPTAADLLDFAWIGYSESIEPDPALTNFFHADGLAPPPLAISTSSFNTALELIAAGRYAMIVPNQFQPVVEASGAVAYPLRTPLHAYEVGVSVRSSTFRYPIVKRLTEILQIELASSSGGTSSDGS</sequence>
<dbReference type="PANTHER" id="PTHR30419">
    <property type="entry name" value="HTH-TYPE TRANSCRIPTIONAL REGULATOR YBHD"/>
    <property type="match status" value="1"/>
</dbReference>
<evidence type="ECO:0000313" key="7">
    <source>
        <dbReference type="Proteomes" id="UP001549077"/>
    </source>
</evidence>
<protein>
    <submittedName>
        <fullName evidence="6">DNA-binding transcriptional LysR family regulator</fullName>
    </submittedName>
</protein>
<organism evidence="6 7">
    <name type="scientific">Rhizobium binae</name>
    <dbReference type="NCBI Taxonomy" id="1138190"/>
    <lineage>
        <taxon>Bacteria</taxon>
        <taxon>Pseudomonadati</taxon>
        <taxon>Pseudomonadota</taxon>
        <taxon>Alphaproteobacteria</taxon>
        <taxon>Hyphomicrobiales</taxon>
        <taxon>Rhizobiaceae</taxon>
        <taxon>Rhizobium/Agrobacterium group</taxon>
        <taxon>Rhizobium</taxon>
    </lineage>
</organism>
<feature type="domain" description="HTH lysR-type" evidence="5">
    <location>
        <begin position="1"/>
        <end position="57"/>
    </location>
</feature>
<dbReference type="Proteomes" id="UP001549077">
    <property type="component" value="Unassembled WGS sequence"/>
</dbReference>
<dbReference type="RefSeq" id="WP_168297209.1">
    <property type="nucleotide sequence ID" value="NZ_CP071609.1"/>
</dbReference>
<dbReference type="Gene3D" id="1.10.10.10">
    <property type="entry name" value="Winged helix-like DNA-binding domain superfamily/Winged helix DNA-binding domain"/>
    <property type="match status" value="1"/>
</dbReference>
<dbReference type="EMBL" id="JBEPMY010000015">
    <property type="protein sequence ID" value="MET3757174.1"/>
    <property type="molecule type" value="Genomic_DNA"/>
</dbReference>
<keyword evidence="3 6" id="KW-0238">DNA-binding</keyword>
<dbReference type="InterPro" id="IPR036388">
    <property type="entry name" value="WH-like_DNA-bd_sf"/>
</dbReference>